<evidence type="ECO:0000313" key="11">
    <source>
        <dbReference type="EMBL" id="VVT50121.1"/>
    </source>
</evidence>
<dbReference type="InterPro" id="IPR003099">
    <property type="entry name" value="Prephen_DH"/>
</dbReference>
<dbReference type="AlphaFoldDB" id="A0A5E8BGZ4"/>
<dbReference type="FunFam" id="1.10.3660.10:FF:000004">
    <property type="entry name" value="Prephenate dehydrogenase [NADP(+)]"/>
    <property type="match status" value="1"/>
</dbReference>
<dbReference type="Proteomes" id="UP000398389">
    <property type="component" value="Unassembled WGS sequence"/>
</dbReference>
<evidence type="ECO:0000256" key="3">
    <source>
        <dbReference type="ARBA" id="ARBA00022605"/>
    </source>
</evidence>
<keyword evidence="5 9" id="KW-0560">Oxidoreductase</keyword>
<dbReference type="OrthoDB" id="5399569at2759"/>
<dbReference type="Gene3D" id="1.10.3660.10">
    <property type="entry name" value="6-phosphogluconate dehydrogenase C-terminal like domain"/>
    <property type="match status" value="2"/>
</dbReference>
<dbReference type="InterPro" id="IPR006115">
    <property type="entry name" value="6PGDH_NADP-bd"/>
</dbReference>
<evidence type="ECO:0000256" key="9">
    <source>
        <dbReference type="PIRNR" id="PIRNR036510"/>
    </source>
</evidence>
<comment type="pathway">
    <text evidence="8 9">Amino-acid biosynthesis; L-tyrosine biosynthesis; (4-hydroxyphenyl)pyruvate from prephenate (NADP(+) route): step 1/1.</text>
</comment>
<dbReference type="PANTHER" id="PTHR21363">
    <property type="entry name" value="PREPHENATE DEHYDROGENASE"/>
    <property type="match status" value="1"/>
</dbReference>
<dbReference type="GeneID" id="43581429"/>
<evidence type="ECO:0000313" key="12">
    <source>
        <dbReference type="Proteomes" id="UP000398389"/>
    </source>
</evidence>
<protein>
    <recommendedName>
        <fullName evidence="9">Prephenate dehydrogenase [NADP(+)]</fullName>
        <shortName evidence="9">PRDH</shortName>
        <ecNumber evidence="9">1.3.1.13</ecNumber>
    </recommendedName>
</protein>
<gene>
    <name evidence="11" type="ORF">SAPINGB_P002611</name>
</gene>
<dbReference type="FunFam" id="3.40.50.720:FF:000339">
    <property type="entry name" value="Prephenate dehydrogenase [NADP(+)]"/>
    <property type="match status" value="1"/>
</dbReference>
<name>A0A5E8BGZ4_9ASCO</name>
<evidence type="ECO:0000256" key="4">
    <source>
        <dbReference type="ARBA" id="ARBA00022857"/>
    </source>
</evidence>
<sequence>MASSKNRSVVFPPFDEDQVSSWKATRWIGIIGLGDMGKLYATKFLSAGWKVCACDQESKYDGLVEEYKDSELKILHNGHYVSRMSDYIIYSVEAENIHKIVSLYGPSTKMGAIVGGQTSCKAPEISAFEKYLPEDVDIITCHSLHGPKVATVGQPLVLINHRSRGEDSFTFVRSVFREFESKNVYLSAEEHDRITADTQAVTHAAFLSMGVAWQGNNQYPWTIPKWIGGIENAKVNISLRIFSNKWHVYAGLAITNPHAHPQILQYAQSVTALFKLMIEGKSDELRARLFSAREAVFGQLQKSHSLLLPDELLERYSLSKIPPQGKRANSHLSLLAIVDSWYQLGVNPYDHMICSTPLFRIWLGVTEYLFCTEGLLEECISATAENSFRGDDLEFCIAARTWSDIVAHGDFALYRATFERTQAYFAPMLQEANKIGNEMIKTILKKTN</sequence>
<dbReference type="InterPro" id="IPR036291">
    <property type="entry name" value="NAD(P)-bd_dom_sf"/>
</dbReference>
<comment type="catalytic activity">
    <reaction evidence="7 9">
        <text>prephenate + NADP(+) = 3-(4-hydroxyphenyl)pyruvate + CO2 + NADPH</text>
        <dbReference type="Rhea" id="RHEA:21640"/>
        <dbReference type="ChEBI" id="CHEBI:16526"/>
        <dbReference type="ChEBI" id="CHEBI:29934"/>
        <dbReference type="ChEBI" id="CHEBI:36242"/>
        <dbReference type="ChEBI" id="CHEBI:57783"/>
        <dbReference type="ChEBI" id="CHEBI:58349"/>
        <dbReference type="EC" id="1.3.1.13"/>
    </reaction>
</comment>
<keyword evidence="2 9" id="KW-0827">Tyrosine biosynthesis</keyword>
<proteinExistence type="inferred from homology"/>
<dbReference type="GO" id="GO:0050661">
    <property type="term" value="F:NADP binding"/>
    <property type="evidence" value="ECO:0007669"/>
    <property type="project" value="InterPro"/>
</dbReference>
<dbReference type="InterPro" id="IPR050812">
    <property type="entry name" value="Preph/Arog_dehydrog"/>
</dbReference>
<dbReference type="InterPro" id="IPR012385">
    <property type="entry name" value="Prephenate_DH_fun"/>
</dbReference>
<evidence type="ECO:0000256" key="6">
    <source>
        <dbReference type="ARBA" id="ARBA00023141"/>
    </source>
</evidence>
<dbReference type="SUPFAM" id="SSF48179">
    <property type="entry name" value="6-phosphogluconate dehydrogenase C-terminal domain-like"/>
    <property type="match status" value="2"/>
</dbReference>
<keyword evidence="3 9" id="KW-0028">Amino-acid biosynthesis</keyword>
<dbReference type="EC" id="1.3.1.13" evidence="9"/>
<dbReference type="SUPFAM" id="SSF51735">
    <property type="entry name" value="NAD(P)-binding Rossmann-fold domains"/>
    <property type="match status" value="1"/>
</dbReference>
<evidence type="ECO:0000256" key="8">
    <source>
        <dbReference type="ARBA" id="ARBA00060605"/>
    </source>
</evidence>
<dbReference type="UniPathway" id="UPA00122">
    <property type="reaction ID" value="UER00962"/>
</dbReference>
<dbReference type="FunFam" id="1.10.3660.10:FF:000002">
    <property type="entry name" value="Prephenate dehydrogenase [NADP(+)]"/>
    <property type="match status" value="1"/>
</dbReference>
<evidence type="ECO:0000256" key="1">
    <source>
        <dbReference type="ARBA" id="ARBA00007964"/>
    </source>
</evidence>
<keyword evidence="4 9" id="KW-0521">NADP</keyword>
<dbReference type="PANTHER" id="PTHR21363:SF0">
    <property type="entry name" value="PREPHENATE DEHYDROGENASE [NADP(+)]"/>
    <property type="match status" value="1"/>
</dbReference>
<accession>A0A5E8BGZ4</accession>
<evidence type="ECO:0000256" key="2">
    <source>
        <dbReference type="ARBA" id="ARBA00022498"/>
    </source>
</evidence>
<evidence type="ECO:0000259" key="10">
    <source>
        <dbReference type="PROSITE" id="PS51176"/>
    </source>
</evidence>
<dbReference type="Pfam" id="PF03446">
    <property type="entry name" value="NAD_binding_2"/>
    <property type="match status" value="1"/>
</dbReference>
<evidence type="ECO:0000256" key="7">
    <source>
        <dbReference type="ARBA" id="ARBA00051295"/>
    </source>
</evidence>
<feature type="domain" description="Prephenate/arogenate dehydrogenase" evidence="10">
    <location>
        <begin position="26"/>
        <end position="307"/>
    </location>
</feature>
<dbReference type="GO" id="GO:0008977">
    <property type="term" value="F:prephenate dehydrogenase (NAD+) activity"/>
    <property type="evidence" value="ECO:0007669"/>
    <property type="project" value="InterPro"/>
</dbReference>
<dbReference type="GO" id="GO:0070403">
    <property type="term" value="F:NAD+ binding"/>
    <property type="evidence" value="ECO:0007669"/>
    <property type="project" value="TreeGrafter"/>
</dbReference>
<dbReference type="PIRSF" id="PIRSF036510">
    <property type="entry name" value="PDH_fung"/>
    <property type="match status" value="1"/>
</dbReference>
<dbReference type="PROSITE" id="PS51176">
    <property type="entry name" value="PDH_ADH"/>
    <property type="match status" value="1"/>
</dbReference>
<comment type="similarity">
    <text evidence="1 9">Belongs to the prephenate/arogenate dehydrogenase family.</text>
</comment>
<keyword evidence="6 9" id="KW-0057">Aromatic amino acid biosynthesis</keyword>
<organism evidence="11 12">
    <name type="scientific">Magnusiomyces paraingens</name>
    <dbReference type="NCBI Taxonomy" id="2606893"/>
    <lineage>
        <taxon>Eukaryota</taxon>
        <taxon>Fungi</taxon>
        <taxon>Dikarya</taxon>
        <taxon>Ascomycota</taxon>
        <taxon>Saccharomycotina</taxon>
        <taxon>Dipodascomycetes</taxon>
        <taxon>Dipodascales</taxon>
        <taxon>Dipodascaceae</taxon>
        <taxon>Magnusiomyces</taxon>
    </lineage>
</organism>
<keyword evidence="12" id="KW-1185">Reference proteome</keyword>
<dbReference type="Gene3D" id="3.40.50.720">
    <property type="entry name" value="NAD(P)-binding Rossmann-like Domain"/>
    <property type="match status" value="1"/>
</dbReference>
<reference evidence="11 12" key="1">
    <citation type="submission" date="2019-09" db="EMBL/GenBank/DDBJ databases">
        <authorList>
            <person name="Brejova B."/>
        </authorList>
    </citation>
    <scope>NUCLEOTIDE SEQUENCE [LARGE SCALE GENOMIC DNA]</scope>
</reference>
<dbReference type="GO" id="GO:0006571">
    <property type="term" value="P:tyrosine biosynthetic process"/>
    <property type="evidence" value="ECO:0007669"/>
    <property type="project" value="UniProtKB-UniRule"/>
</dbReference>
<dbReference type="RefSeq" id="XP_031853220.1">
    <property type="nucleotide sequence ID" value="XM_031997329.1"/>
</dbReference>
<dbReference type="GO" id="GO:0004665">
    <property type="term" value="F:prephenate dehydrogenase (NADP+) activity"/>
    <property type="evidence" value="ECO:0007669"/>
    <property type="project" value="UniProtKB-UniRule"/>
</dbReference>
<dbReference type="InterPro" id="IPR008927">
    <property type="entry name" value="6-PGluconate_DH-like_C_sf"/>
</dbReference>
<evidence type="ECO:0000256" key="5">
    <source>
        <dbReference type="ARBA" id="ARBA00023002"/>
    </source>
</evidence>
<dbReference type="EMBL" id="CABVLU010000002">
    <property type="protein sequence ID" value="VVT50121.1"/>
    <property type="molecule type" value="Genomic_DNA"/>
</dbReference>